<proteinExistence type="predicted"/>
<evidence type="ECO:0000313" key="2">
    <source>
        <dbReference type="Proteomes" id="UP001227101"/>
    </source>
</evidence>
<name>A0ABY8XFI4_9PSEU</name>
<dbReference type="RefSeq" id="WP_285451015.1">
    <property type="nucleotide sequence ID" value="NZ_CP127173.1"/>
</dbReference>
<keyword evidence="2" id="KW-1185">Reference proteome</keyword>
<evidence type="ECO:0000313" key="1">
    <source>
        <dbReference type="EMBL" id="WIV54386.1"/>
    </source>
</evidence>
<dbReference type="Proteomes" id="UP001227101">
    <property type="component" value="Chromosome"/>
</dbReference>
<sequence>METAEQVITRRVAEAGARVRRCAAGAAVAVSSGKVLIAVRCAEIRAVLARRLWSRPSAEKPREAVRPPR</sequence>
<dbReference type="EMBL" id="CP127173">
    <property type="protein sequence ID" value="WIV54386.1"/>
    <property type="molecule type" value="Genomic_DNA"/>
</dbReference>
<accession>A0ABY8XFI4</accession>
<reference evidence="1 2" key="1">
    <citation type="submission" date="2023-06" db="EMBL/GenBank/DDBJ databases">
        <authorList>
            <person name="Oyuntsetseg B."/>
            <person name="Kim S.B."/>
        </authorList>
    </citation>
    <scope>NUCLEOTIDE SEQUENCE [LARGE SCALE GENOMIC DNA]</scope>
    <source>
        <strain evidence="1 2">2-2</strain>
    </source>
</reference>
<protein>
    <submittedName>
        <fullName evidence="1">Uncharacterized protein</fullName>
    </submittedName>
</protein>
<organism evidence="1 2">
    <name type="scientific">Amycolatopsis nalaikhensis</name>
    <dbReference type="NCBI Taxonomy" id="715472"/>
    <lineage>
        <taxon>Bacteria</taxon>
        <taxon>Bacillati</taxon>
        <taxon>Actinomycetota</taxon>
        <taxon>Actinomycetes</taxon>
        <taxon>Pseudonocardiales</taxon>
        <taxon>Pseudonocardiaceae</taxon>
        <taxon>Amycolatopsis</taxon>
    </lineage>
</organism>
<gene>
    <name evidence="1" type="ORF">QP939_36810</name>
</gene>